<organism evidence="2 3">
    <name type="scientific">Trifolium pratense</name>
    <name type="common">Red clover</name>
    <dbReference type="NCBI Taxonomy" id="57577"/>
    <lineage>
        <taxon>Eukaryota</taxon>
        <taxon>Viridiplantae</taxon>
        <taxon>Streptophyta</taxon>
        <taxon>Embryophyta</taxon>
        <taxon>Tracheophyta</taxon>
        <taxon>Spermatophyta</taxon>
        <taxon>Magnoliopsida</taxon>
        <taxon>eudicotyledons</taxon>
        <taxon>Gunneridae</taxon>
        <taxon>Pentapetalae</taxon>
        <taxon>rosids</taxon>
        <taxon>fabids</taxon>
        <taxon>Fabales</taxon>
        <taxon>Fabaceae</taxon>
        <taxon>Papilionoideae</taxon>
        <taxon>50 kb inversion clade</taxon>
        <taxon>NPAAA clade</taxon>
        <taxon>Hologalegina</taxon>
        <taxon>IRL clade</taxon>
        <taxon>Trifolieae</taxon>
        <taxon>Trifolium</taxon>
    </lineage>
</organism>
<sequence length="263" mass="29603">IGEPNVDDHTTTTTTTAPLTDEELSKYFSTADHIRIVSSPISNDLERVREGLTGAEFPTDKAQVASLRTSLFKLAFSVDIPQPKREVFYWTALLINNFSYKYRILKESFDDASLHLKRLGELQEKKSKFQSSYLALETERKSILTRQKEIEDRTASLNTQLEAIRQEMTNLKTESTQLASQLATFSDQRLNLYAEATSLDHDIVPLLSQKVGLEIDFKIGGEGLAEFNKTWDCLRQMLVQATNPEALVEPDPAVVGSTLNAEK</sequence>
<protein>
    <submittedName>
        <fullName evidence="2">Uncharacterized protein</fullName>
    </submittedName>
</protein>
<evidence type="ECO:0000313" key="2">
    <source>
        <dbReference type="EMBL" id="PNX90148.1"/>
    </source>
</evidence>
<dbReference type="Proteomes" id="UP000236291">
    <property type="component" value="Unassembled WGS sequence"/>
</dbReference>
<keyword evidence="1" id="KW-0175">Coiled coil</keyword>
<feature type="coiled-coil region" evidence="1">
    <location>
        <begin position="147"/>
        <end position="181"/>
    </location>
</feature>
<accession>A0A2K3MH79</accession>
<proteinExistence type="predicted"/>
<feature type="non-terminal residue" evidence="2">
    <location>
        <position position="1"/>
    </location>
</feature>
<evidence type="ECO:0000256" key="1">
    <source>
        <dbReference type="SAM" id="Coils"/>
    </source>
</evidence>
<dbReference type="Gene3D" id="6.10.250.3110">
    <property type="match status" value="1"/>
</dbReference>
<name>A0A2K3MH79_TRIPR</name>
<evidence type="ECO:0000313" key="3">
    <source>
        <dbReference type="Proteomes" id="UP000236291"/>
    </source>
</evidence>
<gene>
    <name evidence="2" type="ORF">L195_g046271</name>
</gene>
<dbReference type="EMBL" id="ASHM01061935">
    <property type="protein sequence ID" value="PNX90148.1"/>
    <property type="molecule type" value="Genomic_DNA"/>
</dbReference>
<reference evidence="2 3" key="2">
    <citation type="journal article" date="2017" name="Front. Plant Sci.">
        <title>Gene Classification and Mining of Molecular Markers Useful in Red Clover (Trifolium pratense) Breeding.</title>
        <authorList>
            <person name="Istvanek J."/>
            <person name="Dluhosova J."/>
            <person name="Dluhos P."/>
            <person name="Patkova L."/>
            <person name="Nedelnik J."/>
            <person name="Repkova J."/>
        </authorList>
    </citation>
    <scope>NUCLEOTIDE SEQUENCE [LARGE SCALE GENOMIC DNA]</scope>
    <source>
        <strain evidence="3">cv. Tatra</strain>
        <tissue evidence="2">Young leaves</tissue>
    </source>
</reference>
<dbReference type="AlphaFoldDB" id="A0A2K3MH79"/>
<comment type="caution">
    <text evidence="2">The sequence shown here is derived from an EMBL/GenBank/DDBJ whole genome shotgun (WGS) entry which is preliminary data.</text>
</comment>
<reference evidence="2 3" key="1">
    <citation type="journal article" date="2014" name="Am. J. Bot.">
        <title>Genome assembly and annotation for red clover (Trifolium pratense; Fabaceae).</title>
        <authorList>
            <person name="Istvanek J."/>
            <person name="Jaros M."/>
            <person name="Krenek A."/>
            <person name="Repkova J."/>
        </authorList>
    </citation>
    <scope>NUCLEOTIDE SEQUENCE [LARGE SCALE GENOMIC DNA]</scope>
    <source>
        <strain evidence="3">cv. Tatra</strain>
        <tissue evidence="2">Young leaves</tissue>
    </source>
</reference>